<dbReference type="InterPro" id="IPR000792">
    <property type="entry name" value="Tscrpt_reg_LuxR_C"/>
</dbReference>
<dbReference type="PROSITE" id="PS50043">
    <property type="entry name" value="HTH_LUXR_2"/>
    <property type="match status" value="1"/>
</dbReference>
<feature type="transmembrane region" description="Helical" evidence="4">
    <location>
        <begin position="27"/>
        <end position="44"/>
    </location>
</feature>
<proteinExistence type="predicted"/>
<dbReference type="CDD" id="cd06170">
    <property type="entry name" value="LuxR_C_like"/>
    <property type="match status" value="1"/>
</dbReference>
<dbReference type="GO" id="GO:0006355">
    <property type="term" value="P:regulation of DNA-templated transcription"/>
    <property type="evidence" value="ECO:0007669"/>
    <property type="project" value="InterPro"/>
</dbReference>
<keyword evidence="4" id="KW-1133">Transmembrane helix</keyword>
<dbReference type="SUPFAM" id="SSF46894">
    <property type="entry name" value="C-terminal effector domain of the bipartite response regulators"/>
    <property type="match status" value="1"/>
</dbReference>
<comment type="caution">
    <text evidence="6">The sequence shown here is derived from an EMBL/GenBank/DDBJ whole genome shotgun (WGS) entry which is preliminary data.</text>
</comment>
<dbReference type="PRINTS" id="PR00038">
    <property type="entry name" value="HTHLUXR"/>
</dbReference>
<dbReference type="Pfam" id="PF00196">
    <property type="entry name" value="GerE"/>
    <property type="match status" value="1"/>
</dbReference>
<evidence type="ECO:0000313" key="6">
    <source>
        <dbReference type="EMBL" id="MCA9758551.1"/>
    </source>
</evidence>
<reference evidence="6" key="1">
    <citation type="submission" date="2020-04" db="EMBL/GenBank/DDBJ databases">
        <authorList>
            <person name="Zhang T."/>
        </authorList>
    </citation>
    <scope>NUCLEOTIDE SEQUENCE</scope>
    <source>
        <strain evidence="6">HKST-UBA02</strain>
    </source>
</reference>
<evidence type="ECO:0000256" key="1">
    <source>
        <dbReference type="ARBA" id="ARBA00023015"/>
    </source>
</evidence>
<keyword evidence="4" id="KW-0472">Membrane</keyword>
<evidence type="ECO:0000256" key="4">
    <source>
        <dbReference type="SAM" id="Phobius"/>
    </source>
</evidence>
<keyword evidence="4" id="KW-0812">Transmembrane</keyword>
<keyword evidence="3" id="KW-0804">Transcription</keyword>
<dbReference type="SMART" id="SM00421">
    <property type="entry name" value="HTH_LUXR"/>
    <property type="match status" value="1"/>
</dbReference>
<keyword evidence="1" id="KW-0805">Transcription regulation</keyword>
<dbReference type="Proteomes" id="UP000739538">
    <property type="component" value="Unassembled WGS sequence"/>
</dbReference>
<dbReference type="AlphaFoldDB" id="A0A956NHE5"/>
<dbReference type="Gene3D" id="1.10.10.10">
    <property type="entry name" value="Winged helix-like DNA-binding domain superfamily/Winged helix DNA-binding domain"/>
    <property type="match status" value="1"/>
</dbReference>
<dbReference type="EMBL" id="JAGQHS010000184">
    <property type="protein sequence ID" value="MCA9758551.1"/>
    <property type="molecule type" value="Genomic_DNA"/>
</dbReference>
<feature type="transmembrane region" description="Helical" evidence="4">
    <location>
        <begin position="56"/>
        <end position="74"/>
    </location>
</feature>
<evidence type="ECO:0000256" key="2">
    <source>
        <dbReference type="ARBA" id="ARBA00023125"/>
    </source>
</evidence>
<evidence type="ECO:0000313" key="7">
    <source>
        <dbReference type="Proteomes" id="UP000739538"/>
    </source>
</evidence>
<name>A0A956NHE5_UNCEI</name>
<dbReference type="PANTHER" id="PTHR44688:SF16">
    <property type="entry name" value="DNA-BINDING TRANSCRIPTIONAL ACTIVATOR DEVR_DOSR"/>
    <property type="match status" value="1"/>
</dbReference>
<gene>
    <name evidence="6" type="ORF">KDA27_22330</name>
</gene>
<evidence type="ECO:0000259" key="5">
    <source>
        <dbReference type="PROSITE" id="PS50043"/>
    </source>
</evidence>
<dbReference type="InterPro" id="IPR016032">
    <property type="entry name" value="Sig_transdc_resp-reg_C-effctor"/>
</dbReference>
<reference evidence="6" key="2">
    <citation type="journal article" date="2021" name="Microbiome">
        <title>Successional dynamics and alternative stable states in a saline activated sludge microbial community over 9 years.</title>
        <authorList>
            <person name="Wang Y."/>
            <person name="Ye J."/>
            <person name="Ju F."/>
            <person name="Liu L."/>
            <person name="Boyd J.A."/>
            <person name="Deng Y."/>
            <person name="Parks D.H."/>
            <person name="Jiang X."/>
            <person name="Yin X."/>
            <person name="Woodcroft B.J."/>
            <person name="Tyson G.W."/>
            <person name="Hugenholtz P."/>
            <person name="Polz M.F."/>
            <person name="Zhang T."/>
        </authorList>
    </citation>
    <scope>NUCLEOTIDE SEQUENCE</scope>
    <source>
        <strain evidence="6">HKST-UBA02</strain>
    </source>
</reference>
<keyword evidence="2" id="KW-0238">DNA-binding</keyword>
<dbReference type="InterPro" id="IPR036388">
    <property type="entry name" value="WH-like_DNA-bd_sf"/>
</dbReference>
<evidence type="ECO:0000256" key="3">
    <source>
        <dbReference type="ARBA" id="ARBA00023163"/>
    </source>
</evidence>
<sequence>MWQLVAAQRIVQMTEAATNLETRTGRVLTVFLATVSILGLIDLLTDTPGDRRGLHLTVEVALIAVSLGATLFLARGWSDSERSLTEARSSSDRLRLERDAWRSRAETTLRGLGEAIDEQLSSWGLTPTERETAVFLLKGYSHKEIARLTKRSERTVRQHSVAVYRKSGLAGRSELAAFFLEDLLPPAGEESGGK</sequence>
<organism evidence="6 7">
    <name type="scientific">Eiseniibacteriota bacterium</name>
    <dbReference type="NCBI Taxonomy" id="2212470"/>
    <lineage>
        <taxon>Bacteria</taxon>
        <taxon>Candidatus Eiseniibacteriota</taxon>
    </lineage>
</organism>
<dbReference type="GO" id="GO:0003677">
    <property type="term" value="F:DNA binding"/>
    <property type="evidence" value="ECO:0007669"/>
    <property type="project" value="UniProtKB-KW"/>
</dbReference>
<feature type="domain" description="HTH luxR-type" evidence="5">
    <location>
        <begin position="117"/>
        <end position="183"/>
    </location>
</feature>
<protein>
    <submittedName>
        <fullName evidence="6">Response regulator transcription factor</fullName>
    </submittedName>
</protein>
<dbReference type="PANTHER" id="PTHR44688">
    <property type="entry name" value="DNA-BINDING TRANSCRIPTIONAL ACTIVATOR DEVR_DOSR"/>
    <property type="match status" value="1"/>
</dbReference>
<accession>A0A956NHE5</accession>